<feature type="region of interest" description="Disordered" evidence="1">
    <location>
        <begin position="71"/>
        <end position="144"/>
    </location>
</feature>
<evidence type="ECO:0000313" key="2">
    <source>
        <dbReference type="EMBL" id="WAH38333.1"/>
    </source>
</evidence>
<reference evidence="2" key="1">
    <citation type="submission" date="2022-08" db="EMBL/GenBank/DDBJ databases">
        <title>Alicyclobacillus dauci DSM2870, complete genome.</title>
        <authorList>
            <person name="Wang Q."/>
            <person name="Cai R."/>
            <person name="Wang Z."/>
        </authorList>
    </citation>
    <scope>NUCLEOTIDE SEQUENCE</scope>
    <source>
        <strain evidence="2">DSM 28700</strain>
    </source>
</reference>
<dbReference type="Proteomes" id="UP001164803">
    <property type="component" value="Chromosome"/>
</dbReference>
<protein>
    <recommendedName>
        <fullName evidence="4">Holin</fullName>
    </recommendedName>
</protein>
<proteinExistence type="predicted"/>
<evidence type="ECO:0008006" key="4">
    <source>
        <dbReference type="Google" id="ProtNLM"/>
    </source>
</evidence>
<name>A0ABY6Z605_9BACL</name>
<evidence type="ECO:0000256" key="1">
    <source>
        <dbReference type="SAM" id="MobiDB-lite"/>
    </source>
</evidence>
<dbReference type="EMBL" id="CP104064">
    <property type="protein sequence ID" value="WAH38333.1"/>
    <property type="molecule type" value="Genomic_DNA"/>
</dbReference>
<organism evidence="2 3">
    <name type="scientific">Alicyclobacillus dauci</name>
    <dbReference type="NCBI Taxonomy" id="1475485"/>
    <lineage>
        <taxon>Bacteria</taxon>
        <taxon>Bacillati</taxon>
        <taxon>Bacillota</taxon>
        <taxon>Bacilli</taxon>
        <taxon>Bacillales</taxon>
        <taxon>Alicyclobacillaceae</taxon>
        <taxon>Alicyclobacillus</taxon>
    </lineage>
</organism>
<accession>A0ABY6Z605</accession>
<keyword evidence="3" id="KW-1185">Reference proteome</keyword>
<evidence type="ECO:0000313" key="3">
    <source>
        <dbReference type="Proteomes" id="UP001164803"/>
    </source>
</evidence>
<dbReference type="RefSeq" id="WP_268045898.1">
    <property type="nucleotide sequence ID" value="NZ_CP104064.1"/>
</dbReference>
<feature type="compositionally biased region" description="Polar residues" evidence="1">
    <location>
        <begin position="78"/>
        <end position="101"/>
    </location>
</feature>
<gene>
    <name evidence="2" type="ORF">NZD86_07600</name>
</gene>
<sequence length="144" mass="14647">MSKLQSVLGELLQNRRWSTILVGVLAAAKVITDAFGWHVITNQLTNQITNVVAALATIATVFMSHKSPVRVSEGAGDTASSNPVNSTNSDSVSGAIVQSGTDLGATGTVKDDAGAGPAMNSVGDHAVQPEAASDGYARPPGMSN</sequence>